<feature type="transmembrane region" description="Helical" evidence="6">
    <location>
        <begin position="246"/>
        <end position="265"/>
    </location>
</feature>
<evidence type="ECO:0000256" key="4">
    <source>
        <dbReference type="ARBA" id="ARBA00022989"/>
    </source>
</evidence>
<feature type="transmembrane region" description="Helical" evidence="6">
    <location>
        <begin position="285"/>
        <end position="305"/>
    </location>
</feature>
<reference evidence="8 9" key="1">
    <citation type="submission" date="2020-01" db="EMBL/GenBank/DDBJ databases">
        <authorList>
            <consortium name="DOE Joint Genome Institute"/>
            <person name="Haridas S."/>
            <person name="Albert R."/>
            <person name="Binder M."/>
            <person name="Bloem J."/>
            <person name="Labutti K."/>
            <person name="Salamov A."/>
            <person name="Andreopoulos B."/>
            <person name="Baker S.E."/>
            <person name="Barry K."/>
            <person name="Bills G."/>
            <person name="Bluhm B.H."/>
            <person name="Cannon C."/>
            <person name="Castanera R."/>
            <person name="Culley D.E."/>
            <person name="Daum C."/>
            <person name="Ezra D."/>
            <person name="Gonzalez J.B."/>
            <person name="Henrissat B."/>
            <person name="Kuo A."/>
            <person name="Liang C."/>
            <person name="Lipzen A."/>
            <person name="Lutzoni F."/>
            <person name="Magnuson J."/>
            <person name="Mondo S."/>
            <person name="Nolan M."/>
            <person name="Ohm R."/>
            <person name="Pangilinan J."/>
            <person name="Park H.-J.H."/>
            <person name="Ramirez L."/>
            <person name="Alfaro M."/>
            <person name="Sun H."/>
            <person name="Tritt A."/>
            <person name="Yoshinaga Y."/>
            <person name="Zwiers L.-H.L."/>
            <person name="Turgeon B.G."/>
            <person name="Goodwin S.B."/>
            <person name="Spatafora J.W."/>
            <person name="Crous P.W."/>
            <person name="Grigoriev I.V."/>
        </authorList>
    </citation>
    <scope>NUCLEOTIDE SEQUENCE [LARGE SCALE GENOMIC DNA]</scope>
    <source>
        <strain evidence="8 9">CBS 611.86</strain>
    </source>
</reference>
<feature type="transmembrane region" description="Helical" evidence="6">
    <location>
        <begin position="86"/>
        <end position="105"/>
    </location>
</feature>
<feature type="transmembrane region" description="Helical" evidence="6">
    <location>
        <begin position="56"/>
        <end position="74"/>
    </location>
</feature>
<feature type="transmembrane region" description="Helical" evidence="6">
    <location>
        <begin position="20"/>
        <end position="44"/>
    </location>
</feature>
<dbReference type="InterPro" id="IPR020846">
    <property type="entry name" value="MFS_dom"/>
</dbReference>
<feature type="transmembrane region" description="Helical" evidence="6">
    <location>
        <begin position="325"/>
        <end position="347"/>
    </location>
</feature>
<evidence type="ECO:0000256" key="5">
    <source>
        <dbReference type="ARBA" id="ARBA00023136"/>
    </source>
</evidence>
<evidence type="ECO:0000313" key="8">
    <source>
        <dbReference type="EMBL" id="KAF2874894.1"/>
    </source>
</evidence>
<dbReference type="PROSITE" id="PS50850">
    <property type="entry name" value="MFS"/>
    <property type="match status" value="1"/>
</dbReference>
<accession>A0A7C8IAR6</accession>
<feature type="transmembrane region" description="Helical" evidence="6">
    <location>
        <begin position="143"/>
        <end position="162"/>
    </location>
</feature>
<evidence type="ECO:0000313" key="9">
    <source>
        <dbReference type="Proteomes" id="UP000481861"/>
    </source>
</evidence>
<keyword evidence="5 6" id="KW-0472">Membrane</keyword>
<feature type="transmembrane region" description="Helical" evidence="6">
    <location>
        <begin position="174"/>
        <end position="194"/>
    </location>
</feature>
<name>A0A7C8IAR6_9PLEO</name>
<dbReference type="Pfam" id="PF07690">
    <property type="entry name" value="MFS_1"/>
    <property type="match status" value="1"/>
</dbReference>
<dbReference type="InterPro" id="IPR036259">
    <property type="entry name" value="MFS_trans_sf"/>
</dbReference>
<sequence length="500" mass="52967">MQSGKEFSPDAEFSSKRLALVLGSTWIGILMASLDSSVMATLSGPIASSFDSFQQLTWLTTSYMIATAAVQPLSGRMTNIFSRRSGLLFANTVFFAGNLICGLANTSEVMILGRVVAGLGGGCLHSISTFLTSDLVPLRRRGLWQGLGNIASGVGYGIGGYYGGVIDAAIGWRWAFLIQLPLTAVSGVLVACTIRQPTASSTSEKQSNVSKLKRVDWLGAVTLTAFIVLLLTGLSSGGNIVPWNHALVYSTLSLSAISLGGFVYVEDRLAAEPILPVRLLLKRSIGTSCLTNFLSSMGYFCILFYGPLYFEVVNGLPASAAGLRLTLTAAGVLVSSIFVGWVIQATGTFSTSPANAPPFIMFYLAGAGYGSMLTVTLLALTAAADQNQHAVITSTSYAFRSTGSAIGVAIGRTVFQNLSRQGLVAAFRDRRDANELIARLAENIQAIKSLSEPLSHKALEAYTTAFKGVWGLTLGFSIASAIVSFSICEHVLHSKLSRDR</sequence>
<comment type="caution">
    <text evidence="8">The sequence shown here is derived from an EMBL/GenBank/DDBJ whole genome shotgun (WGS) entry which is preliminary data.</text>
</comment>
<comment type="subcellular location">
    <subcellularLocation>
        <location evidence="1">Endomembrane system</location>
        <topology evidence="1">Multi-pass membrane protein</topology>
    </subcellularLocation>
</comment>
<dbReference type="Proteomes" id="UP000481861">
    <property type="component" value="Unassembled WGS sequence"/>
</dbReference>
<dbReference type="GO" id="GO:0012505">
    <property type="term" value="C:endomembrane system"/>
    <property type="evidence" value="ECO:0007669"/>
    <property type="project" value="UniProtKB-SubCell"/>
</dbReference>
<feature type="transmembrane region" description="Helical" evidence="6">
    <location>
        <begin position="111"/>
        <end position="131"/>
    </location>
</feature>
<dbReference type="Gene3D" id="1.20.1250.20">
    <property type="entry name" value="MFS general substrate transporter like domains"/>
    <property type="match status" value="1"/>
</dbReference>
<keyword evidence="3 6" id="KW-0812">Transmembrane</keyword>
<keyword evidence="4 6" id="KW-1133">Transmembrane helix</keyword>
<proteinExistence type="predicted"/>
<evidence type="ECO:0000256" key="3">
    <source>
        <dbReference type="ARBA" id="ARBA00022692"/>
    </source>
</evidence>
<evidence type="ECO:0000256" key="2">
    <source>
        <dbReference type="ARBA" id="ARBA00022448"/>
    </source>
</evidence>
<feature type="transmembrane region" description="Helical" evidence="6">
    <location>
        <begin position="469"/>
        <end position="492"/>
    </location>
</feature>
<dbReference type="PANTHER" id="PTHR23501">
    <property type="entry name" value="MAJOR FACILITATOR SUPERFAMILY"/>
    <property type="match status" value="1"/>
</dbReference>
<organism evidence="8 9">
    <name type="scientific">Massariosphaeria phaeospora</name>
    <dbReference type="NCBI Taxonomy" id="100035"/>
    <lineage>
        <taxon>Eukaryota</taxon>
        <taxon>Fungi</taxon>
        <taxon>Dikarya</taxon>
        <taxon>Ascomycota</taxon>
        <taxon>Pezizomycotina</taxon>
        <taxon>Dothideomycetes</taxon>
        <taxon>Pleosporomycetidae</taxon>
        <taxon>Pleosporales</taxon>
        <taxon>Pleosporales incertae sedis</taxon>
        <taxon>Massariosphaeria</taxon>
    </lineage>
</organism>
<keyword evidence="2" id="KW-0813">Transport</keyword>
<dbReference type="OrthoDB" id="3437016at2759"/>
<feature type="transmembrane region" description="Helical" evidence="6">
    <location>
        <begin position="359"/>
        <end position="384"/>
    </location>
</feature>
<dbReference type="GO" id="GO:0000329">
    <property type="term" value="C:fungal-type vacuole membrane"/>
    <property type="evidence" value="ECO:0007669"/>
    <property type="project" value="TreeGrafter"/>
</dbReference>
<keyword evidence="9" id="KW-1185">Reference proteome</keyword>
<evidence type="ECO:0000256" key="6">
    <source>
        <dbReference type="SAM" id="Phobius"/>
    </source>
</evidence>
<dbReference type="GO" id="GO:0015174">
    <property type="term" value="F:basic amino acid transmembrane transporter activity"/>
    <property type="evidence" value="ECO:0007669"/>
    <property type="project" value="TreeGrafter"/>
</dbReference>
<dbReference type="InterPro" id="IPR011701">
    <property type="entry name" value="MFS"/>
</dbReference>
<evidence type="ECO:0000259" key="7">
    <source>
        <dbReference type="PROSITE" id="PS50850"/>
    </source>
</evidence>
<evidence type="ECO:0000256" key="1">
    <source>
        <dbReference type="ARBA" id="ARBA00004127"/>
    </source>
</evidence>
<gene>
    <name evidence="8" type="ORF">BDV95DRAFT_626494</name>
</gene>
<protein>
    <submittedName>
        <fullName evidence="8">Major facilitator superfamily transporter</fullName>
    </submittedName>
</protein>
<dbReference type="PANTHER" id="PTHR23501:SF191">
    <property type="entry name" value="VACUOLAR BASIC AMINO ACID TRANSPORTER 4"/>
    <property type="match status" value="1"/>
</dbReference>
<dbReference type="SUPFAM" id="SSF103473">
    <property type="entry name" value="MFS general substrate transporter"/>
    <property type="match status" value="1"/>
</dbReference>
<dbReference type="AlphaFoldDB" id="A0A7C8IAR6"/>
<feature type="transmembrane region" description="Helical" evidence="6">
    <location>
        <begin position="215"/>
        <end position="234"/>
    </location>
</feature>
<dbReference type="EMBL" id="JAADJZ010000005">
    <property type="protein sequence ID" value="KAF2874894.1"/>
    <property type="molecule type" value="Genomic_DNA"/>
</dbReference>
<feature type="domain" description="Major facilitator superfamily (MFS) profile" evidence="7">
    <location>
        <begin position="21"/>
        <end position="500"/>
    </location>
</feature>